<dbReference type="GO" id="GO:0042398">
    <property type="term" value="P:modified amino acid biosynthetic process"/>
    <property type="evidence" value="ECO:0007669"/>
    <property type="project" value="InterPro"/>
</dbReference>
<name>A0A7W7GXF1_9ACTN</name>
<dbReference type="Proteomes" id="UP000546162">
    <property type="component" value="Unassembled WGS sequence"/>
</dbReference>
<gene>
    <name evidence="6" type="ORF">BJY16_003564</name>
</gene>
<evidence type="ECO:0000313" key="7">
    <source>
        <dbReference type="Proteomes" id="UP000546162"/>
    </source>
</evidence>
<sequence length="346" mass="37958">MLTIGVEEEFLLLEADGAVAPVAPSVVRQARVPGQIKPEYMAYQLETSSRVCHDLDELRRDLTRLRMIAVDAAERTGVHLVATGVVPLNGGPRQALSDDERYRELARRFPDASSAGGMCGCHVHVGVPDRELAAAVLTRLRPWLPALLALTVNSPFAVAEDTGWASSRYPAQLRWPSFRPPGVWAGAEHYDRAVRQHVEAGTALDVAGVYLMARLSPRYPTIEVRIGDTCLDVGDAVLLAGVIRALIGALLDDVRRNEKVVPASDAWLDAHLELAARGRLGHTDRLLAKITEYLDEDLGTVYTEIERQRREGTGADRQRRLWARHGGGEPFVRGLARATTPLAMAY</sequence>
<reference evidence="6 7" key="1">
    <citation type="submission" date="2020-08" db="EMBL/GenBank/DDBJ databases">
        <title>Sequencing the genomes of 1000 actinobacteria strains.</title>
        <authorList>
            <person name="Klenk H.-P."/>
        </authorList>
    </citation>
    <scope>NUCLEOTIDE SEQUENCE [LARGE SCALE GENOMIC DNA]</scope>
    <source>
        <strain evidence="6 7">DSM 45809</strain>
    </source>
</reference>
<keyword evidence="3 5" id="KW-0067">ATP-binding</keyword>
<accession>A0A7W7GXF1</accession>
<dbReference type="InterPro" id="IPR050141">
    <property type="entry name" value="GCL_type2/YbdK_subfam"/>
</dbReference>
<comment type="function">
    <text evidence="5">ATP-dependent carboxylate-amine ligase which exhibits weak glutamate--cysteine ligase activity.</text>
</comment>
<evidence type="ECO:0000256" key="3">
    <source>
        <dbReference type="ARBA" id="ARBA00022840"/>
    </source>
</evidence>
<dbReference type="Pfam" id="PF04107">
    <property type="entry name" value="GCS2"/>
    <property type="match status" value="1"/>
</dbReference>
<dbReference type="GO" id="GO:0005524">
    <property type="term" value="F:ATP binding"/>
    <property type="evidence" value="ECO:0007669"/>
    <property type="project" value="UniProtKB-KW"/>
</dbReference>
<dbReference type="Gene3D" id="3.30.590.20">
    <property type="match status" value="1"/>
</dbReference>
<dbReference type="PANTHER" id="PTHR36510">
    <property type="entry name" value="GLUTAMATE--CYSTEINE LIGASE 2-RELATED"/>
    <property type="match status" value="1"/>
</dbReference>
<dbReference type="SUPFAM" id="SSF55931">
    <property type="entry name" value="Glutamine synthetase/guanido kinase"/>
    <property type="match status" value="1"/>
</dbReference>
<comment type="caution">
    <text evidence="6">The sequence shown here is derived from an EMBL/GenBank/DDBJ whole genome shotgun (WGS) entry which is preliminary data.</text>
</comment>
<dbReference type="HAMAP" id="MF_01609">
    <property type="entry name" value="Glu_cys_ligase_2"/>
    <property type="match status" value="1"/>
</dbReference>
<keyword evidence="7" id="KW-1185">Reference proteome</keyword>
<dbReference type="InterPro" id="IPR006336">
    <property type="entry name" value="GCS2"/>
</dbReference>
<organism evidence="6 7">
    <name type="scientific">Actinoplanes octamycinicus</name>
    <dbReference type="NCBI Taxonomy" id="135948"/>
    <lineage>
        <taxon>Bacteria</taxon>
        <taxon>Bacillati</taxon>
        <taxon>Actinomycetota</taxon>
        <taxon>Actinomycetes</taxon>
        <taxon>Micromonosporales</taxon>
        <taxon>Micromonosporaceae</taxon>
        <taxon>Actinoplanes</taxon>
    </lineage>
</organism>
<keyword evidence="2 5" id="KW-0547">Nucleotide-binding</keyword>
<dbReference type="PANTHER" id="PTHR36510:SF1">
    <property type="entry name" value="GLUTAMATE--CYSTEINE LIGASE 2-RELATED"/>
    <property type="match status" value="1"/>
</dbReference>
<dbReference type="NCBIfam" id="TIGR02050">
    <property type="entry name" value="gshA_cyan_rel"/>
    <property type="match status" value="1"/>
</dbReference>
<comment type="similarity">
    <text evidence="5">Belongs to the glutamate--cysteine ligase type 2 family. YbdK subfamily.</text>
</comment>
<evidence type="ECO:0000256" key="2">
    <source>
        <dbReference type="ARBA" id="ARBA00022741"/>
    </source>
</evidence>
<protein>
    <recommendedName>
        <fullName evidence="5">Putative glutamate--cysteine ligase 2</fullName>
        <ecNumber evidence="5">6.3.2.2</ecNumber>
    </recommendedName>
    <alternativeName>
        <fullName evidence="5">Gamma-glutamylcysteine synthetase 2</fullName>
        <shortName evidence="5">GCS 2</shortName>
        <shortName evidence="5">Gamma-GCS 2</shortName>
    </alternativeName>
</protein>
<evidence type="ECO:0000256" key="5">
    <source>
        <dbReference type="HAMAP-Rule" id="MF_01609"/>
    </source>
</evidence>
<keyword evidence="1 5" id="KW-0436">Ligase</keyword>
<dbReference type="EC" id="6.3.2.2" evidence="5"/>
<dbReference type="InterPro" id="IPR014746">
    <property type="entry name" value="Gln_synth/guanido_kin_cat_dom"/>
</dbReference>
<dbReference type="GO" id="GO:0004357">
    <property type="term" value="F:glutamate-cysteine ligase activity"/>
    <property type="evidence" value="ECO:0007669"/>
    <property type="project" value="UniProtKB-EC"/>
</dbReference>
<evidence type="ECO:0000256" key="1">
    <source>
        <dbReference type="ARBA" id="ARBA00022598"/>
    </source>
</evidence>
<dbReference type="RefSeq" id="WP_185040552.1">
    <property type="nucleotide sequence ID" value="NZ_BAABFG010000005.1"/>
</dbReference>
<evidence type="ECO:0000256" key="4">
    <source>
        <dbReference type="ARBA" id="ARBA00048819"/>
    </source>
</evidence>
<proteinExistence type="inferred from homology"/>
<comment type="catalytic activity">
    <reaction evidence="4 5">
        <text>L-cysteine + L-glutamate + ATP = gamma-L-glutamyl-L-cysteine + ADP + phosphate + H(+)</text>
        <dbReference type="Rhea" id="RHEA:13285"/>
        <dbReference type="ChEBI" id="CHEBI:15378"/>
        <dbReference type="ChEBI" id="CHEBI:29985"/>
        <dbReference type="ChEBI" id="CHEBI:30616"/>
        <dbReference type="ChEBI" id="CHEBI:35235"/>
        <dbReference type="ChEBI" id="CHEBI:43474"/>
        <dbReference type="ChEBI" id="CHEBI:58173"/>
        <dbReference type="ChEBI" id="CHEBI:456216"/>
        <dbReference type="EC" id="6.3.2.2"/>
    </reaction>
</comment>
<evidence type="ECO:0000313" key="6">
    <source>
        <dbReference type="EMBL" id="MBB4740105.1"/>
    </source>
</evidence>
<dbReference type="InterPro" id="IPR011793">
    <property type="entry name" value="YbdK"/>
</dbReference>
<dbReference type="EMBL" id="JACHNB010000001">
    <property type="protein sequence ID" value="MBB4740105.1"/>
    <property type="molecule type" value="Genomic_DNA"/>
</dbReference>
<dbReference type="AlphaFoldDB" id="A0A7W7GXF1"/>